<comment type="caution">
    <text evidence="1">The sequence shown here is derived from an EMBL/GenBank/DDBJ whole genome shotgun (WGS) entry which is preliminary data.</text>
</comment>
<sequence length="105" mass="12783">MAMNLKYKEVQSEVNRISKLNDPKKALQEIINLDEKMSKPKIQTRKRGNYYYFYEMEAFYDKEVKEKRVRVIRKLGKLKIEDFESNKDKIKELSIEELKELLIQY</sequence>
<evidence type="ECO:0000313" key="1">
    <source>
        <dbReference type="EMBL" id="KKN14077.1"/>
    </source>
</evidence>
<dbReference type="AlphaFoldDB" id="A0A0F9NPW8"/>
<proteinExistence type="predicted"/>
<accession>A0A0F9NPW8</accession>
<organism evidence="1">
    <name type="scientific">marine sediment metagenome</name>
    <dbReference type="NCBI Taxonomy" id="412755"/>
    <lineage>
        <taxon>unclassified sequences</taxon>
        <taxon>metagenomes</taxon>
        <taxon>ecological metagenomes</taxon>
    </lineage>
</organism>
<gene>
    <name evidence="1" type="ORF">LCGC14_0999720</name>
</gene>
<protein>
    <submittedName>
        <fullName evidence="1">Uncharacterized protein</fullName>
    </submittedName>
</protein>
<dbReference type="EMBL" id="LAZR01003854">
    <property type="protein sequence ID" value="KKN14077.1"/>
    <property type="molecule type" value="Genomic_DNA"/>
</dbReference>
<reference evidence="1" key="1">
    <citation type="journal article" date="2015" name="Nature">
        <title>Complex archaea that bridge the gap between prokaryotes and eukaryotes.</title>
        <authorList>
            <person name="Spang A."/>
            <person name="Saw J.H."/>
            <person name="Jorgensen S.L."/>
            <person name="Zaremba-Niedzwiedzka K."/>
            <person name="Martijn J."/>
            <person name="Lind A.E."/>
            <person name="van Eijk R."/>
            <person name="Schleper C."/>
            <person name="Guy L."/>
            <person name="Ettema T.J."/>
        </authorList>
    </citation>
    <scope>NUCLEOTIDE SEQUENCE</scope>
</reference>
<name>A0A0F9NPW8_9ZZZZ</name>